<sequence>MTIELPILITFVGYLLLTMLIGLVAYKATSSLSDYILGGRRLGPGVAALSVGASDMSGWLLLGLPGAVYLYGINQAWIGIGLVIGAWLNWLFVAKRLRVYTEQANDSLTLPDFLENRLADHSGLLRVISALTILVFFIFYTASGLVGGAILFEKVFGLPYLTALIVGGGVIVAYTFMGGFLAVSWTDFFQGILMLLALIVLPWVVMNELGGMDQTLATLEGMDSTKLDIFHDFSLLSGLSLLAWGLGYFGQPHILARFMAIDSPNSVPLSRRIAMSWMILSLLGALGVGLAGAVYFSGTPLDNPETVFLALANAVFNPWVAGLLIAAIMSAIMSTIDSQLLVCSSAITEDFYKRWLRPRAGDNELVWVGRFAVLGVAVCAMLIALDPQTTVLGLVSYAWAGFGAAFGPVIILSVFWPRLTRNGALAGIILGALTVIGWKQLSGGLFDLYEIVPGFLACGLAAILVSRMDKEPSKAVVLGFRRMESDL</sequence>
<feature type="transmembrane region" description="Helical" evidence="16">
    <location>
        <begin position="188"/>
        <end position="206"/>
    </location>
</feature>
<feature type="transmembrane region" description="Helical" evidence="16">
    <location>
        <begin position="397"/>
        <end position="416"/>
    </location>
</feature>
<feature type="transmembrane region" description="Helical" evidence="16">
    <location>
        <begin position="158"/>
        <end position="176"/>
    </location>
</feature>
<dbReference type="PROSITE" id="PS00457">
    <property type="entry name" value="NA_SOLUT_SYMP_2"/>
    <property type="match status" value="1"/>
</dbReference>
<feature type="transmembrane region" description="Helical" evidence="16">
    <location>
        <begin position="127"/>
        <end position="152"/>
    </location>
</feature>
<comment type="similarity">
    <text evidence="2 15">Belongs to the sodium:solute symporter (SSF) (TC 2.A.21) family.</text>
</comment>
<dbReference type="GO" id="GO:0005298">
    <property type="term" value="F:proline:sodium symporter activity"/>
    <property type="evidence" value="ECO:0007669"/>
    <property type="project" value="UniProtKB-UniRule"/>
</dbReference>
<dbReference type="InterPro" id="IPR050277">
    <property type="entry name" value="Sodium:Solute_Symporter"/>
</dbReference>
<dbReference type="CDD" id="cd11475">
    <property type="entry name" value="SLC5sbd_PutP"/>
    <property type="match status" value="1"/>
</dbReference>
<evidence type="ECO:0000256" key="14">
    <source>
        <dbReference type="ARBA" id="ARBA00082709"/>
    </source>
</evidence>
<evidence type="ECO:0000256" key="16">
    <source>
        <dbReference type="RuleBase" id="RU366012"/>
    </source>
</evidence>
<evidence type="ECO:0000256" key="15">
    <source>
        <dbReference type="RuleBase" id="RU362091"/>
    </source>
</evidence>
<evidence type="ECO:0000256" key="1">
    <source>
        <dbReference type="ARBA" id="ARBA00004651"/>
    </source>
</evidence>
<dbReference type="PROSITE" id="PS00456">
    <property type="entry name" value="NA_SOLUT_SYMP_1"/>
    <property type="match status" value="1"/>
</dbReference>
<evidence type="ECO:0000256" key="2">
    <source>
        <dbReference type="ARBA" id="ARBA00006434"/>
    </source>
</evidence>
<dbReference type="NCBIfam" id="TIGR02121">
    <property type="entry name" value="Na_Pro_sym"/>
    <property type="match status" value="1"/>
</dbReference>
<accession>A0A291HPU1</accession>
<evidence type="ECO:0000256" key="8">
    <source>
        <dbReference type="ARBA" id="ARBA00023053"/>
    </source>
</evidence>
<feature type="transmembrane region" description="Helical" evidence="16">
    <location>
        <begin position="448"/>
        <end position="465"/>
    </location>
</feature>
<keyword evidence="6 16" id="KW-0769">Symport</keyword>
<evidence type="ECO:0000256" key="6">
    <source>
        <dbReference type="ARBA" id="ARBA00022847"/>
    </source>
</evidence>
<evidence type="ECO:0000256" key="3">
    <source>
        <dbReference type="ARBA" id="ARBA00022448"/>
    </source>
</evidence>
<feature type="transmembrane region" description="Helical" evidence="16">
    <location>
        <begin position="277"/>
        <end position="298"/>
    </location>
</feature>
<evidence type="ECO:0000313" key="18">
    <source>
        <dbReference type="Proteomes" id="UP000217763"/>
    </source>
</evidence>
<dbReference type="GO" id="GO:0015193">
    <property type="term" value="F:L-proline transmembrane transporter activity"/>
    <property type="evidence" value="ECO:0007669"/>
    <property type="project" value="TreeGrafter"/>
</dbReference>
<dbReference type="FunFam" id="1.20.1730.10:FF:000002">
    <property type="entry name" value="Sodium/proline symporter"/>
    <property type="match status" value="1"/>
</dbReference>
<dbReference type="PANTHER" id="PTHR48086">
    <property type="entry name" value="SODIUM/PROLINE SYMPORTER-RELATED"/>
    <property type="match status" value="1"/>
</dbReference>
<organism evidence="17 18">
    <name type="scientific">Zobellella denitrificans</name>
    <dbReference type="NCBI Taxonomy" id="347534"/>
    <lineage>
        <taxon>Bacteria</taxon>
        <taxon>Pseudomonadati</taxon>
        <taxon>Pseudomonadota</taxon>
        <taxon>Gammaproteobacteria</taxon>
        <taxon>Aeromonadales</taxon>
        <taxon>Aeromonadaceae</taxon>
        <taxon>Zobellella</taxon>
    </lineage>
</organism>
<keyword evidence="5 16" id="KW-0812">Transmembrane</keyword>
<dbReference type="KEGG" id="zdf:AN401_09925"/>
<comment type="function">
    <text evidence="16">Catalyzes the sodium-dependent uptake of extracellular L-proline.</text>
</comment>
<dbReference type="InterPro" id="IPR011851">
    <property type="entry name" value="Na/Pro_symporter"/>
</dbReference>
<comment type="caution">
    <text evidence="16">Lacks conserved residue(s) required for the propagation of feature annotation.</text>
</comment>
<keyword evidence="3 16" id="KW-0813">Transport</keyword>
<evidence type="ECO:0000256" key="9">
    <source>
        <dbReference type="ARBA" id="ARBA00023065"/>
    </source>
</evidence>
<dbReference type="Pfam" id="PF00474">
    <property type="entry name" value="SSF"/>
    <property type="match status" value="1"/>
</dbReference>
<dbReference type="GO" id="GO:0005886">
    <property type="term" value="C:plasma membrane"/>
    <property type="evidence" value="ECO:0007669"/>
    <property type="project" value="UniProtKB-SubCell"/>
</dbReference>
<keyword evidence="8 16" id="KW-0915">Sodium</keyword>
<gene>
    <name evidence="17" type="ORF">AN401_09925</name>
</gene>
<dbReference type="Gene3D" id="1.20.1730.10">
    <property type="entry name" value="Sodium/glucose cotransporter"/>
    <property type="match status" value="1"/>
</dbReference>
<feature type="transmembrane region" description="Helical" evidence="16">
    <location>
        <begin position="6"/>
        <end position="26"/>
    </location>
</feature>
<dbReference type="PANTHER" id="PTHR48086:SF3">
    <property type="entry name" value="SODIUM_PROLINE SYMPORTER"/>
    <property type="match status" value="1"/>
</dbReference>
<keyword evidence="16" id="KW-0029">Amino-acid transport</keyword>
<comment type="subcellular location">
    <subcellularLocation>
        <location evidence="16">Cell inner membrane</location>
        <topology evidence="16">Multi-pass membrane protein</topology>
    </subcellularLocation>
    <subcellularLocation>
        <location evidence="1">Cell membrane</location>
        <topology evidence="1">Multi-pass membrane protein</topology>
    </subcellularLocation>
</comment>
<evidence type="ECO:0000256" key="7">
    <source>
        <dbReference type="ARBA" id="ARBA00022989"/>
    </source>
</evidence>
<dbReference type="InterPro" id="IPR018212">
    <property type="entry name" value="Na/solute_symporter_CS"/>
</dbReference>
<evidence type="ECO:0000256" key="13">
    <source>
        <dbReference type="ARBA" id="ARBA00067214"/>
    </source>
</evidence>
<evidence type="ECO:0000256" key="10">
    <source>
        <dbReference type="ARBA" id="ARBA00023136"/>
    </source>
</evidence>
<feature type="transmembrane region" description="Helical" evidence="16">
    <location>
        <begin position="76"/>
        <end position="93"/>
    </location>
</feature>
<dbReference type="Proteomes" id="UP000217763">
    <property type="component" value="Chromosome"/>
</dbReference>
<dbReference type="GO" id="GO:0015824">
    <property type="term" value="P:proline transport"/>
    <property type="evidence" value="ECO:0007669"/>
    <property type="project" value="UniProtKB-UniRule"/>
</dbReference>
<dbReference type="InterPro" id="IPR001734">
    <property type="entry name" value="Na/solute_symporter"/>
</dbReference>
<evidence type="ECO:0000313" key="17">
    <source>
        <dbReference type="EMBL" id="ATG74129.1"/>
    </source>
</evidence>
<dbReference type="RefSeq" id="WP_096779256.1">
    <property type="nucleotide sequence ID" value="NZ_CP012621.1"/>
</dbReference>
<dbReference type="EMBL" id="CP012621">
    <property type="protein sequence ID" value="ATG74129.1"/>
    <property type="molecule type" value="Genomic_DNA"/>
</dbReference>
<comment type="catalytic activity">
    <reaction evidence="12">
        <text>L-proline(in) + Na(+)(in) = L-proline(out) + Na(+)(out)</text>
        <dbReference type="Rhea" id="RHEA:28967"/>
        <dbReference type="ChEBI" id="CHEBI:29101"/>
        <dbReference type="ChEBI" id="CHEBI:60039"/>
    </reaction>
</comment>
<evidence type="ECO:0000256" key="4">
    <source>
        <dbReference type="ARBA" id="ARBA00022475"/>
    </source>
</evidence>
<feature type="transmembrane region" description="Helical" evidence="16">
    <location>
        <begin position="365"/>
        <end position="385"/>
    </location>
</feature>
<proteinExistence type="inferred from homology"/>
<keyword evidence="4" id="KW-1003">Cell membrane</keyword>
<evidence type="ECO:0000256" key="11">
    <source>
        <dbReference type="ARBA" id="ARBA00023201"/>
    </source>
</evidence>
<dbReference type="InterPro" id="IPR038377">
    <property type="entry name" value="Na/Glc_symporter_sf"/>
</dbReference>
<keyword evidence="11 16" id="KW-0739">Sodium transport</keyword>
<keyword evidence="7 16" id="KW-1133">Transmembrane helix</keyword>
<keyword evidence="18" id="KW-1185">Reference proteome</keyword>
<name>A0A291HPU1_9GAMM</name>
<keyword evidence="9 16" id="KW-0406">Ion transport</keyword>
<keyword evidence="10 16" id="KW-0472">Membrane</keyword>
<dbReference type="NCBIfam" id="TIGR00813">
    <property type="entry name" value="sss"/>
    <property type="match status" value="1"/>
</dbReference>
<protein>
    <recommendedName>
        <fullName evidence="13 16">Sodium/proline symporter</fullName>
    </recommendedName>
    <alternativeName>
        <fullName evidence="14 16">Proline permease</fullName>
    </alternativeName>
</protein>
<keyword evidence="16" id="KW-0997">Cell inner membrane</keyword>
<dbReference type="GO" id="GO:0031402">
    <property type="term" value="F:sodium ion binding"/>
    <property type="evidence" value="ECO:0007669"/>
    <property type="project" value="UniProtKB-UniRule"/>
</dbReference>
<feature type="transmembrane region" description="Helical" evidence="16">
    <location>
        <begin position="423"/>
        <end position="442"/>
    </location>
</feature>
<evidence type="ECO:0000256" key="12">
    <source>
        <dbReference type="ARBA" id="ARBA00033708"/>
    </source>
</evidence>
<dbReference type="PROSITE" id="PS50283">
    <property type="entry name" value="NA_SOLUT_SYMP_3"/>
    <property type="match status" value="1"/>
</dbReference>
<dbReference type="AlphaFoldDB" id="A0A291HPU1"/>
<reference evidence="18" key="1">
    <citation type="submission" date="2015-09" db="EMBL/GenBank/DDBJ databases">
        <authorList>
            <person name="Shao Z."/>
            <person name="Wang L."/>
        </authorList>
    </citation>
    <scope>NUCLEOTIDE SEQUENCE [LARGE SCALE GENOMIC DNA]</scope>
    <source>
        <strain evidence="18">F13-1</strain>
    </source>
</reference>
<evidence type="ECO:0000256" key="5">
    <source>
        <dbReference type="ARBA" id="ARBA00022692"/>
    </source>
</evidence>